<evidence type="ECO:0000313" key="12">
    <source>
        <dbReference type="EMBL" id="MDT0262147.1"/>
    </source>
</evidence>
<dbReference type="PANTHER" id="PTHR34069">
    <property type="entry name" value="3-OXOACYL-[ACYL-CARRIER-PROTEIN] SYNTHASE 3"/>
    <property type="match status" value="1"/>
</dbReference>
<comment type="catalytic activity">
    <reaction evidence="9">
        <text>malonyl-[ACP] + acetyl-CoA + H(+) = 3-oxobutanoyl-[ACP] + CO2 + CoA</text>
        <dbReference type="Rhea" id="RHEA:12080"/>
        <dbReference type="Rhea" id="RHEA-COMP:9623"/>
        <dbReference type="Rhea" id="RHEA-COMP:9625"/>
        <dbReference type="ChEBI" id="CHEBI:15378"/>
        <dbReference type="ChEBI" id="CHEBI:16526"/>
        <dbReference type="ChEBI" id="CHEBI:57287"/>
        <dbReference type="ChEBI" id="CHEBI:57288"/>
        <dbReference type="ChEBI" id="CHEBI:78449"/>
        <dbReference type="ChEBI" id="CHEBI:78450"/>
        <dbReference type="EC" id="2.3.1.180"/>
    </reaction>
</comment>
<protein>
    <recommendedName>
        <fullName evidence="9">Beta-ketoacyl-[acyl-carrier-protein] synthase III</fullName>
        <shortName evidence="9">Beta-ketoacyl-ACP synthase III</shortName>
        <shortName evidence="9">KAS III</shortName>
        <ecNumber evidence="9">2.3.1.180</ecNumber>
    </recommendedName>
    <alternativeName>
        <fullName evidence="9">3-oxoacyl-[acyl-carrier-protein] synthase 3</fullName>
    </alternativeName>
    <alternativeName>
        <fullName evidence="9">3-oxoacyl-[acyl-carrier-protein] synthase III</fullName>
    </alternativeName>
</protein>
<comment type="pathway">
    <text evidence="9">Lipid metabolism; fatty acid biosynthesis.</text>
</comment>
<dbReference type="InterPro" id="IPR013747">
    <property type="entry name" value="ACP_syn_III_C"/>
</dbReference>
<evidence type="ECO:0000259" key="11">
    <source>
        <dbReference type="Pfam" id="PF08545"/>
    </source>
</evidence>
<keyword evidence="6 9" id="KW-0443">Lipid metabolism</keyword>
<dbReference type="EC" id="2.3.1.180" evidence="9"/>
<evidence type="ECO:0000256" key="2">
    <source>
        <dbReference type="ARBA" id="ARBA00022490"/>
    </source>
</evidence>
<comment type="subcellular location">
    <subcellularLocation>
        <location evidence="9">Cytoplasm</location>
    </subcellularLocation>
</comment>
<evidence type="ECO:0000256" key="6">
    <source>
        <dbReference type="ARBA" id="ARBA00023098"/>
    </source>
</evidence>
<gene>
    <name evidence="9" type="primary">fabH</name>
    <name evidence="12" type="ORF">RM423_12165</name>
</gene>
<sequence>MSRSEPPAGRHAVVCGAGAWLPPRGVSNAELTRRLDTTEEWITSRTGIEHRHLVDGGLSTGDLAVEAGLLAMKSAGTSAVDAVVLATTTPDRLCPATAPDVAARLGLTGVAAFDVSAVCTGFLYGLASAAGLIASGLADHVLLIGAEAFSTIIDPADRTTAVIFGDGAGAVVLRAGNADEPGAVGPCVLGSDGGLGDLISIPGGGARGRSSGRDRTPNDEYFTMRGKDVYRHAVHRITDAATTAVDRAGWHLAEVDRFVPHQANQRISTAVAERLGIEPARQVSNIARVGNTAAASIPLLLAQAAEAGQVRPRDRVLLAAFGGGLTWGAATLSWPDITAYSAIGSSPAAVPAA</sequence>
<name>A0ABU2JB11_9ACTN</name>
<evidence type="ECO:0000256" key="3">
    <source>
        <dbReference type="ARBA" id="ARBA00022516"/>
    </source>
</evidence>
<keyword evidence="7 9" id="KW-0275">Fatty acid biosynthesis</keyword>
<dbReference type="HAMAP" id="MF_01815">
    <property type="entry name" value="FabH"/>
    <property type="match status" value="1"/>
</dbReference>
<dbReference type="InterPro" id="IPR016039">
    <property type="entry name" value="Thiolase-like"/>
</dbReference>
<keyword evidence="13" id="KW-1185">Reference proteome</keyword>
<comment type="domain">
    <text evidence="9">The last Arg residue of the ACP-binding site is essential for the weak association between ACP/AcpP and FabH.</text>
</comment>
<feature type="active site" evidence="9">
    <location>
        <position position="261"/>
    </location>
</feature>
<dbReference type="RefSeq" id="WP_311423298.1">
    <property type="nucleotide sequence ID" value="NZ_JAVREH010000014.1"/>
</dbReference>
<keyword evidence="9" id="KW-0511">Multifunctional enzyme</keyword>
<feature type="domain" description="Beta-ketoacyl-[acyl-carrier-protein] synthase III N-terminal" evidence="11">
    <location>
        <begin position="113"/>
        <end position="193"/>
    </location>
</feature>
<organism evidence="12 13">
    <name type="scientific">Jatrophihabitans lederbergiae</name>
    <dbReference type="NCBI Taxonomy" id="3075547"/>
    <lineage>
        <taxon>Bacteria</taxon>
        <taxon>Bacillati</taxon>
        <taxon>Actinomycetota</taxon>
        <taxon>Actinomycetes</taxon>
        <taxon>Jatrophihabitantales</taxon>
        <taxon>Jatrophihabitantaceae</taxon>
        <taxon>Jatrophihabitans</taxon>
    </lineage>
</organism>
<dbReference type="EMBL" id="JAVREH010000014">
    <property type="protein sequence ID" value="MDT0262147.1"/>
    <property type="molecule type" value="Genomic_DNA"/>
</dbReference>
<feature type="region of interest" description="ACP-binding" evidence="9">
    <location>
        <begin position="262"/>
        <end position="266"/>
    </location>
</feature>
<dbReference type="InterPro" id="IPR013751">
    <property type="entry name" value="ACP_syn_III_N"/>
</dbReference>
<keyword evidence="3 9" id="KW-0444">Lipid biosynthesis</keyword>
<reference evidence="13" key="1">
    <citation type="submission" date="2023-07" db="EMBL/GenBank/DDBJ databases">
        <title>30 novel species of actinomycetes from the DSMZ collection.</title>
        <authorList>
            <person name="Nouioui I."/>
        </authorList>
    </citation>
    <scope>NUCLEOTIDE SEQUENCE [LARGE SCALE GENOMIC DNA]</scope>
    <source>
        <strain evidence="13">DSM 44399</strain>
    </source>
</reference>
<evidence type="ECO:0000256" key="5">
    <source>
        <dbReference type="ARBA" id="ARBA00022832"/>
    </source>
</evidence>
<proteinExistence type="inferred from homology"/>
<comment type="similarity">
    <text evidence="1 9">Belongs to the thiolase-like superfamily. FabH family.</text>
</comment>
<comment type="function">
    <text evidence="9">Catalyzes the condensation reaction of fatty acid synthesis by the addition to an acyl acceptor of two carbons from malonyl-ACP. Catalyzes the first condensation reaction which initiates fatty acid synthesis and may therefore play a role in governing the total rate of fatty acid production. Possesses both acetoacetyl-ACP synthase and acetyl transacylase activities. Its substrate specificity determines the biosynthesis of branched-chain and/or straight-chain of fatty acids.</text>
</comment>
<keyword evidence="8 9" id="KW-0012">Acyltransferase</keyword>
<evidence type="ECO:0000256" key="8">
    <source>
        <dbReference type="ARBA" id="ARBA00023315"/>
    </source>
</evidence>
<dbReference type="InterPro" id="IPR004655">
    <property type="entry name" value="FabH"/>
</dbReference>
<keyword evidence="2 9" id="KW-0963">Cytoplasm</keyword>
<feature type="active site" evidence="9">
    <location>
        <position position="119"/>
    </location>
</feature>
<feature type="active site" evidence="9">
    <location>
        <position position="291"/>
    </location>
</feature>
<comment type="subunit">
    <text evidence="9">Homodimer.</text>
</comment>
<dbReference type="Pfam" id="PF08545">
    <property type="entry name" value="ACP_syn_III"/>
    <property type="match status" value="1"/>
</dbReference>
<comment type="caution">
    <text evidence="12">The sequence shown here is derived from an EMBL/GenBank/DDBJ whole genome shotgun (WGS) entry which is preliminary data.</text>
</comment>
<evidence type="ECO:0000256" key="1">
    <source>
        <dbReference type="ARBA" id="ARBA00008642"/>
    </source>
</evidence>
<evidence type="ECO:0000313" key="13">
    <source>
        <dbReference type="Proteomes" id="UP001183176"/>
    </source>
</evidence>
<dbReference type="Gene3D" id="3.40.47.10">
    <property type="match status" value="1"/>
</dbReference>
<evidence type="ECO:0000256" key="7">
    <source>
        <dbReference type="ARBA" id="ARBA00023160"/>
    </source>
</evidence>
<keyword evidence="5 9" id="KW-0276">Fatty acid metabolism</keyword>
<dbReference type="Proteomes" id="UP001183176">
    <property type="component" value="Unassembled WGS sequence"/>
</dbReference>
<dbReference type="Pfam" id="PF08541">
    <property type="entry name" value="ACP_syn_III_C"/>
    <property type="match status" value="1"/>
</dbReference>
<dbReference type="PANTHER" id="PTHR34069:SF2">
    <property type="entry name" value="BETA-KETOACYL-[ACYL-CARRIER-PROTEIN] SYNTHASE III"/>
    <property type="match status" value="1"/>
</dbReference>
<evidence type="ECO:0000256" key="4">
    <source>
        <dbReference type="ARBA" id="ARBA00022679"/>
    </source>
</evidence>
<evidence type="ECO:0000256" key="9">
    <source>
        <dbReference type="HAMAP-Rule" id="MF_01815"/>
    </source>
</evidence>
<feature type="domain" description="Beta-ketoacyl-[acyl-carrier-protein] synthase III C-terminal" evidence="10">
    <location>
        <begin position="246"/>
        <end position="334"/>
    </location>
</feature>
<dbReference type="NCBIfam" id="TIGR00747">
    <property type="entry name" value="fabH"/>
    <property type="match status" value="1"/>
</dbReference>
<dbReference type="NCBIfam" id="NF006829">
    <property type="entry name" value="PRK09352.1"/>
    <property type="match status" value="1"/>
</dbReference>
<dbReference type="GO" id="GO:0033818">
    <property type="term" value="F:beta-ketoacyl-acyl-carrier-protein synthase III activity"/>
    <property type="evidence" value="ECO:0007669"/>
    <property type="project" value="UniProtKB-EC"/>
</dbReference>
<evidence type="ECO:0000259" key="10">
    <source>
        <dbReference type="Pfam" id="PF08541"/>
    </source>
</evidence>
<dbReference type="CDD" id="cd00830">
    <property type="entry name" value="KAS_III"/>
    <property type="match status" value="1"/>
</dbReference>
<dbReference type="SUPFAM" id="SSF53901">
    <property type="entry name" value="Thiolase-like"/>
    <property type="match status" value="1"/>
</dbReference>
<keyword evidence="4 9" id="KW-0808">Transferase</keyword>
<accession>A0ABU2JB11</accession>